<dbReference type="Proteomes" id="UP000522007">
    <property type="component" value="Unassembled WGS sequence"/>
</dbReference>
<dbReference type="CDD" id="cd16443">
    <property type="entry name" value="LplA"/>
    <property type="match status" value="1"/>
</dbReference>
<dbReference type="Gene3D" id="3.30.390.50">
    <property type="entry name" value="CO dehydrogenase flavoprotein, C-terminal domain"/>
    <property type="match status" value="1"/>
</dbReference>
<organism evidence="9 10">
    <name type="scientific">Listeria welshimeri</name>
    <dbReference type="NCBI Taxonomy" id="1643"/>
    <lineage>
        <taxon>Bacteria</taxon>
        <taxon>Bacillati</taxon>
        <taxon>Bacillota</taxon>
        <taxon>Bacilli</taxon>
        <taxon>Bacillales</taxon>
        <taxon>Listeriaceae</taxon>
        <taxon>Listeria</taxon>
    </lineage>
</organism>
<name>A0A7X0T4J7_LISWE</name>
<evidence type="ECO:0000259" key="8">
    <source>
        <dbReference type="PROSITE" id="PS51733"/>
    </source>
</evidence>
<comment type="pathway">
    <text evidence="2">Protein modification; protein lipoylation via exogenous pathway; protein N(6)-(lipoyl)lysine from lipoate: step 1/2.</text>
</comment>
<evidence type="ECO:0000256" key="4">
    <source>
        <dbReference type="ARBA" id="ARBA00022598"/>
    </source>
</evidence>
<evidence type="ECO:0000256" key="6">
    <source>
        <dbReference type="ARBA" id="ARBA00022840"/>
    </source>
</evidence>
<dbReference type="InterPro" id="IPR004143">
    <property type="entry name" value="BPL_LPL_catalytic"/>
</dbReference>
<accession>A0A7X0T4J7</accession>
<dbReference type="NCBIfam" id="TIGR00545">
    <property type="entry name" value="lipoyltrans"/>
    <property type="match status" value="1"/>
</dbReference>
<evidence type="ECO:0000313" key="9">
    <source>
        <dbReference type="EMBL" id="MBC1322465.1"/>
    </source>
</evidence>
<proteinExistence type="predicted"/>
<reference evidence="9 10" key="1">
    <citation type="submission" date="2020-03" db="EMBL/GenBank/DDBJ databases">
        <title>Soil Listeria distribution.</title>
        <authorList>
            <person name="Liao J."/>
            <person name="Wiedmann M."/>
        </authorList>
    </citation>
    <scope>NUCLEOTIDE SEQUENCE [LARGE SCALE GENOMIC DNA]</scope>
    <source>
        <strain evidence="9 10">FSL L7-1829</strain>
    </source>
</reference>
<dbReference type="EC" id="6.3.1.20" evidence="3"/>
<dbReference type="PANTHER" id="PTHR12561:SF3">
    <property type="entry name" value="LIPOYLTRANSFERASE 1, MITOCHONDRIAL"/>
    <property type="match status" value="1"/>
</dbReference>
<dbReference type="GO" id="GO:0005524">
    <property type="term" value="F:ATP binding"/>
    <property type="evidence" value="ECO:0007669"/>
    <property type="project" value="UniProtKB-KW"/>
</dbReference>
<dbReference type="GO" id="GO:0016979">
    <property type="term" value="F:lipoate-protein ligase activity"/>
    <property type="evidence" value="ECO:0007669"/>
    <property type="project" value="UniProtKB-EC"/>
</dbReference>
<evidence type="ECO:0000256" key="5">
    <source>
        <dbReference type="ARBA" id="ARBA00022741"/>
    </source>
</evidence>
<evidence type="ECO:0000313" key="10">
    <source>
        <dbReference type="Proteomes" id="UP000522007"/>
    </source>
</evidence>
<dbReference type="AlphaFoldDB" id="A0A7X0T4J7"/>
<dbReference type="PROSITE" id="PS51733">
    <property type="entry name" value="BPL_LPL_CATALYTIC"/>
    <property type="match status" value="1"/>
</dbReference>
<evidence type="ECO:0000256" key="7">
    <source>
        <dbReference type="ARBA" id="ARBA00048037"/>
    </source>
</evidence>
<dbReference type="GO" id="GO:0017118">
    <property type="term" value="F:lipoyltransferase activity"/>
    <property type="evidence" value="ECO:0007669"/>
    <property type="project" value="TreeGrafter"/>
</dbReference>
<evidence type="ECO:0000256" key="1">
    <source>
        <dbReference type="ARBA" id="ARBA00005085"/>
    </source>
</evidence>
<dbReference type="GO" id="GO:0005737">
    <property type="term" value="C:cytoplasm"/>
    <property type="evidence" value="ECO:0007669"/>
    <property type="project" value="TreeGrafter"/>
</dbReference>
<dbReference type="Pfam" id="PF10437">
    <property type="entry name" value="Lip_prot_lig_C"/>
    <property type="match status" value="1"/>
</dbReference>
<dbReference type="Gene3D" id="3.30.930.10">
    <property type="entry name" value="Bira Bifunctional Protein, Domain 2"/>
    <property type="match status" value="1"/>
</dbReference>
<protein>
    <recommendedName>
        <fullName evidence="3">lipoate--protein ligase</fullName>
        <ecNumber evidence="3">6.3.1.20</ecNumber>
    </recommendedName>
</protein>
<dbReference type="SUPFAM" id="SSF55681">
    <property type="entry name" value="Class II aaRS and biotin synthetases"/>
    <property type="match status" value="1"/>
</dbReference>
<dbReference type="InterPro" id="IPR045864">
    <property type="entry name" value="aa-tRNA-synth_II/BPL/LPL"/>
</dbReference>
<dbReference type="SUPFAM" id="SSF82649">
    <property type="entry name" value="SufE/NifU"/>
    <property type="match status" value="1"/>
</dbReference>
<feature type="domain" description="BPL/LPL catalytic" evidence="8">
    <location>
        <begin position="27"/>
        <end position="214"/>
    </location>
</feature>
<comment type="pathway">
    <text evidence="1">Protein modification; protein lipoylation via exogenous pathway; protein N(6)-(lipoyl)lysine from lipoate: step 2/2.</text>
</comment>
<dbReference type="GO" id="GO:0009249">
    <property type="term" value="P:protein lipoylation"/>
    <property type="evidence" value="ECO:0007669"/>
    <property type="project" value="InterPro"/>
</dbReference>
<keyword evidence="6" id="KW-0067">ATP-binding</keyword>
<gene>
    <name evidence="9" type="ORF">HB853_05860</name>
</gene>
<comment type="caution">
    <text evidence="9">The sequence shown here is derived from an EMBL/GenBank/DDBJ whole genome shotgun (WGS) entry which is preliminary data.</text>
</comment>
<dbReference type="InterPro" id="IPR019491">
    <property type="entry name" value="Lipoate_protein_ligase_C"/>
</dbReference>
<keyword evidence="5" id="KW-0547">Nucleotide-binding</keyword>
<dbReference type="FunFam" id="3.30.930.10:FF:000072">
    <property type="entry name" value="Lipoate--protein ligase"/>
    <property type="match status" value="1"/>
</dbReference>
<dbReference type="InterPro" id="IPR004562">
    <property type="entry name" value="LipoylTrfase_LipoateP_Ligase"/>
</dbReference>
<sequence>MIYLDNEDVLDQAYNFAMEEYALRFLDENETYFMFYRMKPTIIVGKNQNTLEEINHTFVEKHHVHVLRRLSGGGAVYNDEGNISFSMITKDDGNSFQNFARFTEPVIQALQKLGVNAKLSGRNDIEVDGKKISGNAQFATKGRLYSHGTLLFDVDLSMLEAALQVDPEKYLSKGVKSVRSRVTTIREHLTEDMDIQAFKQILLESIFGTTDIPRYIFTEEDKLAIEKIREERYLNWDWTYGKSPKATIQRKKRFPAGTIEFQLTLHKGQVKEAIIYGDFFGTKDVADLAEKMLGCRFERKAIQNAWQEINIKDYFGGIEKEAILDMLFE</sequence>
<evidence type="ECO:0000256" key="3">
    <source>
        <dbReference type="ARBA" id="ARBA00012367"/>
    </source>
</evidence>
<dbReference type="UniPathway" id="UPA00537">
    <property type="reaction ID" value="UER00594"/>
</dbReference>
<comment type="catalytic activity">
    <reaction evidence="7">
        <text>L-lysyl-[lipoyl-carrier protein] + (R)-lipoate + ATP = N(6)-[(R)-lipoyl]-L-lysyl-[lipoyl-carrier protein] + AMP + diphosphate + H(+)</text>
        <dbReference type="Rhea" id="RHEA:49288"/>
        <dbReference type="Rhea" id="RHEA-COMP:10500"/>
        <dbReference type="Rhea" id="RHEA-COMP:10502"/>
        <dbReference type="ChEBI" id="CHEBI:15378"/>
        <dbReference type="ChEBI" id="CHEBI:29969"/>
        <dbReference type="ChEBI" id="CHEBI:30616"/>
        <dbReference type="ChEBI" id="CHEBI:33019"/>
        <dbReference type="ChEBI" id="CHEBI:83088"/>
        <dbReference type="ChEBI" id="CHEBI:83099"/>
        <dbReference type="ChEBI" id="CHEBI:456215"/>
        <dbReference type="EC" id="6.3.1.20"/>
    </reaction>
</comment>
<evidence type="ECO:0000256" key="2">
    <source>
        <dbReference type="ARBA" id="ARBA00005124"/>
    </source>
</evidence>
<dbReference type="EMBL" id="JAAROP010000004">
    <property type="protein sequence ID" value="MBC1322465.1"/>
    <property type="molecule type" value="Genomic_DNA"/>
</dbReference>
<dbReference type="PANTHER" id="PTHR12561">
    <property type="entry name" value="LIPOATE-PROTEIN LIGASE"/>
    <property type="match status" value="1"/>
</dbReference>
<keyword evidence="4 9" id="KW-0436">Ligase</keyword>
<dbReference type="Pfam" id="PF21948">
    <property type="entry name" value="LplA-B_cat"/>
    <property type="match status" value="1"/>
</dbReference>